<sequence length="247" mass="26813">MQQGSVQQGLSSVAVLIPAWQPETVLIALTEELMSAGFGAVIAVDDGSGSAFEGVFARLRLRGVHVLRHAVNLGKGRALKTGFNYLLTDKPELRGVVTADADGQHAVADIVRVALRLIEDDTQPVLGVRQFSGAVPLRSRFGNRLTRGLFGFLTGVKLGDTQTGLRGLPMALLPGLVALDGEHYEYEMTMLAHLCRDGRRPVEAPIETIYLEDNRGSHFDPLRDSARIYLALARSSLSSIFHRSRAV</sequence>
<feature type="domain" description="Glycosyltransferase 2-like" evidence="1">
    <location>
        <begin position="39"/>
        <end position="144"/>
    </location>
</feature>
<accession>A0A239DU43</accession>
<dbReference type="Proteomes" id="UP000198356">
    <property type="component" value="Unassembled WGS sequence"/>
</dbReference>
<dbReference type="InterPro" id="IPR050256">
    <property type="entry name" value="Glycosyltransferase_2"/>
</dbReference>
<dbReference type="InterPro" id="IPR029044">
    <property type="entry name" value="Nucleotide-diphossugar_trans"/>
</dbReference>
<dbReference type="Pfam" id="PF00535">
    <property type="entry name" value="Glycos_transf_2"/>
    <property type="match status" value="1"/>
</dbReference>
<dbReference type="PANTHER" id="PTHR48090">
    <property type="entry name" value="UNDECAPRENYL-PHOSPHATE 4-DEOXY-4-FORMAMIDO-L-ARABINOSE TRANSFERASE-RELATED"/>
    <property type="match status" value="1"/>
</dbReference>
<evidence type="ECO:0000313" key="2">
    <source>
        <dbReference type="EMBL" id="SNS36135.1"/>
    </source>
</evidence>
<dbReference type="GO" id="GO:0016740">
    <property type="term" value="F:transferase activity"/>
    <property type="evidence" value="ECO:0007669"/>
    <property type="project" value="UniProtKB-KW"/>
</dbReference>
<proteinExistence type="predicted"/>
<dbReference type="InterPro" id="IPR001173">
    <property type="entry name" value="Glyco_trans_2-like"/>
</dbReference>
<evidence type="ECO:0000313" key="3">
    <source>
        <dbReference type="Proteomes" id="UP000198356"/>
    </source>
</evidence>
<dbReference type="Gene3D" id="3.90.550.10">
    <property type="entry name" value="Spore Coat Polysaccharide Biosynthesis Protein SpsA, Chain A"/>
    <property type="match status" value="1"/>
</dbReference>
<protein>
    <submittedName>
        <fullName evidence="2">Glycosyl transferase family 2</fullName>
    </submittedName>
</protein>
<dbReference type="RefSeq" id="WP_176441555.1">
    <property type="nucleotide sequence ID" value="NZ_FZOU01000001.1"/>
</dbReference>
<dbReference type="EMBL" id="FZOU01000001">
    <property type="protein sequence ID" value="SNS36135.1"/>
    <property type="molecule type" value="Genomic_DNA"/>
</dbReference>
<keyword evidence="3" id="KW-1185">Reference proteome</keyword>
<name>A0A239DU43_9BACT</name>
<organism evidence="2 3">
    <name type="scientific">Granulicella rosea</name>
    <dbReference type="NCBI Taxonomy" id="474952"/>
    <lineage>
        <taxon>Bacteria</taxon>
        <taxon>Pseudomonadati</taxon>
        <taxon>Acidobacteriota</taxon>
        <taxon>Terriglobia</taxon>
        <taxon>Terriglobales</taxon>
        <taxon>Acidobacteriaceae</taxon>
        <taxon>Granulicella</taxon>
    </lineage>
</organism>
<evidence type="ECO:0000259" key="1">
    <source>
        <dbReference type="Pfam" id="PF00535"/>
    </source>
</evidence>
<dbReference type="SUPFAM" id="SSF53448">
    <property type="entry name" value="Nucleotide-diphospho-sugar transferases"/>
    <property type="match status" value="1"/>
</dbReference>
<dbReference type="PANTHER" id="PTHR48090:SF7">
    <property type="entry name" value="RFBJ PROTEIN"/>
    <property type="match status" value="1"/>
</dbReference>
<reference evidence="2 3" key="1">
    <citation type="submission" date="2017-06" db="EMBL/GenBank/DDBJ databases">
        <authorList>
            <person name="Kim H.J."/>
            <person name="Triplett B.A."/>
        </authorList>
    </citation>
    <scope>NUCLEOTIDE SEQUENCE [LARGE SCALE GENOMIC DNA]</scope>
    <source>
        <strain evidence="2 3">DSM 18704</strain>
    </source>
</reference>
<keyword evidence="2" id="KW-0808">Transferase</keyword>
<dbReference type="AlphaFoldDB" id="A0A239DU43"/>
<dbReference type="CDD" id="cd04179">
    <property type="entry name" value="DPM_DPG-synthase_like"/>
    <property type="match status" value="1"/>
</dbReference>
<gene>
    <name evidence="2" type="ORF">SAMN05421770_101655</name>
</gene>